<dbReference type="InterPro" id="IPR010426">
    <property type="entry name" value="MTTB_MeTrfase"/>
</dbReference>
<proteinExistence type="inferred from homology"/>
<keyword evidence="2 6" id="KW-0489">Methyltransferase</keyword>
<evidence type="ECO:0000256" key="1">
    <source>
        <dbReference type="ARBA" id="ARBA00007137"/>
    </source>
</evidence>
<dbReference type="EC" id="2.1.1.-" evidence="4"/>
<evidence type="ECO:0000256" key="3">
    <source>
        <dbReference type="ARBA" id="ARBA00022679"/>
    </source>
</evidence>
<name>A0A366WM20_9RHOB</name>
<dbReference type="Proteomes" id="UP000252706">
    <property type="component" value="Unassembled WGS sequence"/>
</dbReference>
<dbReference type="OrthoDB" id="5713681at2"/>
<protein>
    <recommendedName>
        <fullName evidence="4">Methyltransferase</fullName>
        <ecNumber evidence="4">2.1.1.-</ecNumber>
    </recommendedName>
</protein>
<dbReference type="EMBL" id="QOCE01000053">
    <property type="protein sequence ID" value="RBW49689.1"/>
    <property type="molecule type" value="Genomic_DNA"/>
</dbReference>
<dbReference type="Pfam" id="PF06253">
    <property type="entry name" value="MTTB"/>
    <property type="match status" value="1"/>
</dbReference>
<dbReference type="Gene3D" id="3.20.20.480">
    <property type="entry name" value="Trimethylamine methyltransferase-like"/>
    <property type="match status" value="1"/>
</dbReference>
<dbReference type="GO" id="GO:0015948">
    <property type="term" value="P:methanogenesis"/>
    <property type="evidence" value="ECO:0007669"/>
    <property type="project" value="UniProtKB-UniRule"/>
</dbReference>
<feature type="region of interest" description="Disordered" evidence="5">
    <location>
        <begin position="1"/>
        <end position="23"/>
    </location>
</feature>
<evidence type="ECO:0000256" key="2">
    <source>
        <dbReference type="ARBA" id="ARBA00022603"/>
    </source>
</evidence>
<dbReference type="InterPro" id="IPR038601">
    <property type="entry name" value="MttB-like_sf"/>
</dbReference>
<evidence type="ECO:0000313" key="7">
    <source>
        <dbReference type="Proteomes" id="UP000252706"/>
    </source>
</evidence>
<dbReference type="AlphaFoldDB" id="A0A366WM20"/>
<reference evidence="6 7" key="1">
    <citation type="submission" date="2018-07" db="EMBL/GenBank/DDBJ databases">
        <title>Modular assembly of carbohydrate-degrading microbial communities in the ocean.</title>
        <authorList>
            <person name="Enke T.N."/>
            <person name="Datta M.S."/>
            <person name="Schwartzman J.A."/>
            <person name="Cermak N."/>
            <person name="Schmitz D.A."/>
            <person name="Barrere J."/>
            <person name="Cordero O.X."/>
        </authorList>
    </citation>
    <scope>NUCLEOTIDE SEQUENCE [LARGE SCALE GENOMIC DNA]</scope>
    <source>
        <strain evidence="6 7">C3M10</strain>
    </source>
</reference>
<dbReference type="PIRSF" id="PIRSF037567">
    <property type="entry name" value="MTTB_MeTrfase"/>
    <property type="match status" value="1"/>
</dbReference>
<dbReference type="RefSeq" id="WP_113825861.1">
    <property type="nucleotide sequence ID" value="NZ_QOCE01000053.1"/>
</dbReference>
<evidence type="ECO:0000313" key="6">
    <source>
        <dbReference type="EMBL" id="RBW49689.1"/>
    </source>
</evidence>
<evidence type="ECO:0000256" key="4">
    <source>
        <dbReference type="PIRNR" id="PIRNR037567"/>
    </source>
</evidence>
<comment type="caution">
    <text evidence="6">The sequence shown here is derived from an EMBL/GenBank/DDBJ whole genome shotgun (WGS) entry which is preliminary data.</text>
</comment>
<dbReference type="GO" id="GO:0008168">
    <property type="term" value="F:methyltransferase activity"/>
    <property type="evidence" value="ECO:0007669"/>
    <property type="project" value="UniProtKB-KW"/>
</dbReference>
<keyword evidence="3 4" id="KW-0808">Transferase</keyword>
<gene>
    <name evidence="6" type="ORF">DS909_22675</name>
</gene>
<organism evidence="6 7">
    <name type="scientific">Phaeobacter gallaeciensis</name>
    <dbReference type="NCBI Taxonomy" id="60890"/>
    <lineage>
        <taxon>Bacteria</taxon>
        <taxon>Pseudomonadati</taxon>
        <taxon>Pseudomonadota</taxon>
        <taxon>Alphaproteobacteria</taxon>
        <taxon>Rhodobacterales</taxon>
        <taxon>Roseobacteraceae</taxon>
        <taxon>Phaeobacter</taxon>
    </lineage>
</organism>
<evidence type="ECO:0000256" key="5">
    <source>
        <dbReference type="SAM" id="MobiDB-lite"/>
    </source>
</evidence>
<dbReference type="GO" id="GO:0032259">
    <property type="term" value="P:methylation"/>
    <property type="evidence" value="ECO:0007669"/>
    <property type="project" value="UniProtKB-KW"/>
</dbReference>
<comment type="similarity">
    <text evidence="1 4">Belongs to the trimethylamine methyltransferase family.</text>
</comment>
<sequence>MKGPRARRGTRQERTAPQSTGPMQSFLKPVEILSDDQVESIHRASLRVLNETGIEIMSPKARAFFKAAGADVDQSNDRVRLAPELVEGSIATCPSEWIFHARNPARNVPIGGSWLTYCNATTPPYVSGPNLPRQPGSFETFKQSVQLCQALGEVHFFYGYPVEPQDLPVSSRHLDAYHTLATQTDKVWRAYAMSDMTDALVMAQIARGVDAEQFVREPSLMLNCNTNSPLRIDEAMCDGLIAMSGLGQPVVISAFTMAGAMAPVTMAGALVEQNAECLAGMMLTQLVKPGAPVVYGAFTSNVHMKSGAVALGTPEYAQAAIAGGQLARRYGVPYKSSNVNSSNAPDAQGAYESMNALWATHMGHCNIMAHGIGWLESGLTFSFEKAVIDAEMLRMMQAFLKPMDLSDEALGVEAIARVGPGGHFFGDELTLDRYETAFWEPRLSDWKPYDGWVEAGSKIASTRAGDIATQLMDGFEAPPMEPGIREELDAYVAKRKEELA</sequence>
<accession>A0A366WM20</accession>